<comment type="caution">
    <text evidence="1">The sequence shown here is derived from an EMBL/GenBank/DDBJ whole genome shotgun (WGS) entry which is preliminary data.</text>
</comment>
<proteinExistence type="predicted"/>
<dbReference type="AlphaFoldDB" id="A0A9N9IVC0"/>
<protein>
    <submittedName>
        <fullName evidence="1">10777_t:CDS:1</fullName>
    </submittedName>
</protein>
<feature type="non-terminal residue" evidence="1">
    <location>
        <position position="74"/>
    </location>
</feature>
<organism evidence="1 2">
    <name type="scientific">Cetraspora pellucida</name>
    <dbReference type="NCBI Taxonomy" id="1433469"/>
    <lineage>
        <taxon>Eukaryota</taxon>
        <taxon>Fungi</taxon>
        <taxon>Fungi incertae sedis</taxon>
        <taxon>Mucoromycota</taxon>
        <taxon>Glomeromycotina</taxon>
        <taxon>Glomeromycetes</taxon>
        <taxon>Diversisporales</taxon>
        <taxon>Gigasporaceae</taxon>
        <taxon>Cetraspora</taxon>
    </lineage>
</organism>
<sequence length="74" mass="8775">ERKKSRTERALLQEKEKDKRRINLNPFPTKKLRNYYSPDEFKSVTYLEKAVELEPNNLELEPKNLDDAAELGLI</sequence>
<dbReference type="EMBL" id="CAJVQA010018019">
    <property type="protein sequence ID" value="CAG8751740.1"/>
    <property type="molecule type" value="Genomic_DNA"/>
</dbReference>
<dbReference type="Proteomes" id="UP000789759">
    <property type="component" value="Unassembled WGS sequence"/>
</dbReference>
<evidence type="ECO:0000313" key="2">
    <source>
        <dbReference type="Proteomes" id="UP000789759"/>
    </source>
</evidence>
<keyword evidence="2" id="KW-1185">Reference proteome</keyword>
<evidence type="ECO:0000313" key="1">
    <source>
        <dbReference type="EMBL" id="CAG8751740.1"/>
    </source>
</evidence>
<reference evidence="1" key="1">
    <citation type="submission" date="2021-06" db="EMBL/GenBank/DDBJ databases">
        <authorList>
            <person name="Kallberg Y."/>
            <person name="Tangrot J."/>
            <person name="Rosling A."/>
        </authorList>
    </citation>
    <scope>NUCLEOTIDE SEQUENCE</scope>
    <source>
        <strain evidence="1">FL966</strain>
    </source>
</reference>
<gene>
    <name evidence="1" type="ORF">CPELLU_LOCUS14747</name>
</gene>
<accession>A0A9N9IVC0</accession>
<name>A0A9N9IVC0_9GLOM</name>